<dbReference type="CDD" id="cd07814">
    <property type="entry name" value="SRPBCC_CalC_Aha1-like"/>
    <property type="match status" value="1"/>
</dbReference>
<dbReference type="InterPro" id="IPR013538">
    <property type="entry name" value="ASHA1/2-like_C"/>
</dbReference>
<dbReference type="Gene3D" id="3.30.530.20">
    <property type="match status" value="1"/>
</dbReference>
<organism evidence="3">
    <name type="scientific">Micromonospora sp. HUAS YX12</name>
    <dbReference type="NCBI Taxonomy" id="3156396"/>
    <lineage>
        <taxon>Bacteria</taxon>
        <taxon>Bacillati</taxon>
        <taxon>Actinomycetota</taxon>
        <taxon>Actinomycetes</taxon>
        <taxon>Micromonosporales</taxon>
        <taxon>Micromonosporaceae</taxon>
        <taxon>Micromonospora</taxon>
    </lineage>
</organism>
<feature type="domain" description="Activator of Hsp90 ATPase homologue 1/2-like C-terminal" evidence="2">
    <location>
        <begin position="28"/>
        <end position="141"/>
    </location>
</feature>
<evidence type="ECO:0000256" key="1">
    <source>
        <dbReference type="ARBA" id="ARBA00006817"/>
    </source>
</evidence>
<sequence length="286" mass="32297">MDDHSGDRSRRLLGAPPVRTAITVPVGVDELWAALTDPVRLAAWFGTTRGDWHVRTPWRLDFGDGDFFVVTPVRVTDDRLIEFTWSFLGVGPEQHITWRAAPTAGGARLTVEDADPVRPPAEIEQMRAGWTDFLQRLDGYLRTGRSTRYDWRSDIDGSVDLPLGWDAFEPSLLYRWLPVASDGFRPAWFFVVDADGPRRFPLDDWSVREGTVTFTVQVTERGAGTTAELAVHRLADRQRLEFSHQGWRHLGLPDNRAHALRRRFAAAWTAAADCARELARRSVPPG</sequence>
<evidence type="ECO:0000259" key="2">
    <source>
        <dbReference type="Pfam" id="PF08327"/>
    </source>
</evidence>
<dbReference type="RefSeq" id="WP_349877571.1">
    <property type="nucleotide sequence ID" value="NZ_CP157974.1"/>
</dbReference>
<dbReference type="SUPFAM" id="SSF55961">
    <property type="entry name" value="Bet v1-like"/>
    <property type="match status" value="1"/>
</dbReference>
<evidence type="ECO:0000313" key="3">
    <source>
        <dbReference type="EMBL" id="XBT81154.1"/>
    </source>
</evidence>
<comment type="similarity">
    <text evidence="1">Belongs to the AHA1 family.</text>
</comment>
<dbReference type="Pfam" id="PF08327">
    <property type="entry name" value="AHSA1"/>
    <property type="match status" value="1"/>
</dbReference>
<gene>
    <name evidence="3" type="ORF">ABIH81_26435</name>
</gene>
<reference evidence="3" key="1">
    <citation type="submission" date="2024-06" db="EMBL/GenBank/DDBJ databases">
        <title>Micromonospora sp. strain HUAS YX12 genome sequences.</title>
        <authorList>
            <person name="Mo P."/>
        </authorList>
    </citation>
    <scope>NUCLEOTIDE SEQUENCE</scope>
    <source>
        <strain evidence="3">HUAS YX12</strain>
    </source>
</reference>
<dbReference type="AlphaFoldDB" id="A0AAU7QYL5"/>
<name>A0AAU7QYL5_9ACTN</name>
<protein>
    <submittedName>
        <fullName evidence="3">SRPBCC domain-containing protein</fullName>
    </submittedName>
</protein>
<proteinExistence type="inferred from homology"/>
<accession>A0AAU7QYL5</accession>
<dbReference type="EMBL" id="CP157974">
    <property type="protein sequence ID" value="XBT81154.1"/>
    <property type="molecule type" value="Genomic_DNA"/>
</dbReference>
<dbReference type="InterPro" id="IPR023393">
    <property type="entry name" value="START-like_dom_sf"/>
</dbReference>